<gene>
    <name evidence="17" type="ORF">GOM49_01985</name>
</gene>
<reference evidence="17 18" key="1">
    <citation type="submission" date="2019-12" db="EMBL/GenBank/DDBJ databases">
        <title>Genome sequenceing of Clostridium bovifaecis.</title>
        <authorList>
            <person name="Yao Y."/>
        </authorList>
    </citation>
    <scope>NUCLEOTIDE SEQUENCE [LARGE SCALE GENOMIC DNA]</scope>
    <source>
        <strain evidence="17 18">BXX</strain>
    </source>
</reference>
<dbReference type="SUPFAM" id="SSF53920">
    <property type="entry name" value="Fe-only hydrogenase"/>
    <property type="match status" value="1"/>
</dbReference>
<evidence type="ECO:0000256" key="11">
    <source>
        <dbReference type="ARBA" id="ARBA00023027"/>
    </source>
</evidence>
<evidence type="ECO:0000256" key="3">
    <source>
        <dbReference type="ARBA" id="ARBA00005404"/>
    </source>
</evidence>
<evidence type="ECO:0000256" key="6">
    <source>
        <dbReference type="ARBA" id="ARBA00022723"/>
    </source>
</evidence>
<evidence type="ECO:0000313" key="17">
    <source>
        <dbReference type="EMBL" id="QGU94069.1"/>
    </source>
</evidence>
<dbReference type="InterPro" id="IPR013352">
    <property type="entry name" value="Fe_hydrogenase_subset"/>
</dbReference>
<evidence type="ECO:0000256" key="7">
    <source>
        <dbReference type="ARBA" id="ARBA00022737"/>
    </source>
</evidence>
<dbReference type="PROSITE" id="PS00198">
    <property type="entry name" value="4FE4S_FER_1"/>
    <property type="match status" value="1"/>
</dbReference>
<comment type="cofactor">
    <cofactor evidence="1">
        <name>[4Fe-4S] cluster</name>
        <dbReference type="ChEBI" id="CHEBI:49883"/>
    </cofactor>
</comment>
<evidence type="ECO:0000256" key="10">
    <source>
        <dbReference type="ARBA" id="ARBA00023014"/>
    </source>
</evidence>
<dbReference type="Gene3D" id="4.10.260.20">
    <property type="entry name" value="Iron hydrogenase, small subunit"/>
    <property type="match status" value="1"/>
</dbReference>
<evidence type="ECO:0000256" key="8">
    <source>
        <dbReference type="ARBA" id="ARBA00022967"/>
    </source>
</evidence>
<dbReference type="PROSITE" id="PS51085">
    <property type="entry name" value="2FE2S_FER_2"/>
    <property type="match status" value="1"/>
</dbReference>
<dbReference type="GO" id="GO:0005506">
    <property type="term" value="F:iron ion binding"/>
    <property type="evidence" value="ECO:0007669"/>
    <property type="project" value="InterPro"/>
</dbReference>
<dbReference type="GO" id="GO:0016020">
    <property type="term" value="C:membrane"/>
    <property type="evidence" value="ECO:0007669"/>
    <property type="project" value="UniProtKB-SubCell"/>
</dbReference>
<dbReference type="InterPro" id="IPR004108">
    <property type="entry name" value="Fe_hydrogenase_lsu_C"/>
</dbReference>
<dbReference type="GO" id="GO:0008901">
    <property type="term" value="F:ferredoxin hydrogenase activity"/>
    <property type="evidence" value="ECO:0007669"/>
    <property type="project" value="InterPro"/>
</dbReference>
<dbReference type="NCBIfam" id="NF040763">
    <property type="entry name" value="FeFe_hydrog_A6"/>
    <property type="match status" value="1"/>
</dbReference>
<keyword evidence="6" id="KW-0479">Metal-binding</keyword>
<dbReference type="PROSITE" id="PS51379">
    <property type="entry name" value="4FE4S_FER_2"/>
    <property type="match status" value="2"/>
</dbReference>
<dbReference type="SMART" id="SM00902">
    <property type="entry name" value="Fe_hyd_SSU"/>
    <property type="match status" value="1"/>
</dbReference>
<evidence type="ECO:0000256" key="5">
    <source>
        <dbReference type="ARBA" id="ARBA00022714"/>
    </source>
</evidence>
<evidence type="ECO:0000256" key="9">
    <source>
        <dbReference type="ARBA" id="ARBA00023004"/>
    </source>
</evidence>
<feature type="domain" description="4Fe-4S ferredoxin-type" evidence="15">
    <location>
        <begin position="181"/>
        <end position="209"/>
    </location>
</feature>
<keyword evidence="10" id="KW-0411">Iron-sulfur</keyword>
<evidence type="ECO:0000259" key="14">
    <source>
        <dbReference type="PROSITE" id="PS51085"/>
    </source>
</evidence>
<protein>
    <submittedName>
        <fullName evidence="17">Ferredoxin</fullName>
    </submittedName>
</protein>
<evidence type="ECO:0000259" key="16">
    <source>
        <dbReference type="PROSITE" id="PS51839"/>
    </source>
</evidence>
<proteinExistence type="inferred from homology"/>
<keyword evidence="8" id="KW-1278">Translocase</keyword>
<dbReference type="InterPro" id="IPR049830">
    <property type="entry name" value="HndD"/>
</dbReference>
<dbReference type="Gene3D" id="3.30.70.20">
    <property type="match status" value="1"/>
</dbReference>
<feature type="domain" description="4Fe-4S ferredoxin-type" evidence="15">
    <location>
        <begin position="137"/>
        <end position="170"/>
    </location>
</feature>
<comment type="cofactor">
    <cofactor evidence="13">
        <name>[2Fe-2S] cluster</name>
        <dbReference type="ChEBI" id="CHEBI:190135"/>
    </cofactor>
</comment>
<dbReference type="Pfam" id="PF13510">
    <property type="entry name" value="Fer2_4"/>
    <property type="match status" value="1"/>
</dbReference>
<dbReference type="InterPro" id="IPR001041">
    <property type="entry name" value="2Fe-2S_ferredoxin-type"/>
</dbReference>
<name>A0A6I6EK89_9CLOT</name>
<dbReference type="Gene3D" id="3.10.20.740">
    <property type="match status" value="1"/>
</dbReference>
<dbReference type="Pfam" id="PF10588">
    <property type="entry name" value="NADH-G_4Fe-4S_3"/>
    <property type="match status" value="1"/>
</dbReference>
<dbReference type="InterPro" id="IPR036010">
    <property type="entry name" value="2Fe-2S_ferredoxin-like_sf"/>
</dbReference>
<evidence type="ECO:0000313" key="18">
    <source>
        <dbReference type="Proteomes" id="UP000422764"/>
    </source>
</evidence>
<dbReference type="GO" id="GO:0051537">
    <property type="term" value="F:2 iron, 2 sulfur cluster binding"/>
    <property type="evidence" value="ECO:0007669"/>
    <property type="project" value="UniProtKB-KW"/>
</dbReference>
<dbReference type="FunFam" id="3.10.20.740:FF:000004">
    <property type="entry name" value="NADH-quinone oxidoreductase"/>
    <property type="match status" value="1"/>
</dbReference>
<dbReference type="InterPro" id="IPR009016">
    <property type="entry name" value="Fe_hydrogenase"/>
</dbReference>
<sequence length="578" mass="63871">MEKVTLDIDGIKVEVDKGSTVLEAARTTGIEIPTLCFLKEINEVSSCRVCLVEVGNKLLPSCTVVVEEGMIIRTNTPKVREARKSVVQLLLSNHKRECTTCLRNGKCELEKLSKELGLTNIEYEGEKSYCDLDLSSTSLVRDPEKCILCERCISICNNIQTVGAINFSGRGFITKVAPAYDRPIADTTCINCGQCVASCPTGALIEKENIEDVWRELDNPDKYVVVQSAPAIRVALGEEFGLPIGTRVTGKMVAALRRLGFDRVFDTNFAADLTIMEEGTEFIKRLESGENLPLMTSCCPGWVKFVEHHFHDMLDNLSTCKSPHEMEGALIKSYFAEKEGIDPSKIVVVSIMPCIAKKFEEQREELSNNGMADVDYVLSTRELAKMIKQSSIDFANIKDEEFDSPLGMGSGAAVIFGATGGVAEAALRTVFEIVSGEKLDDIEFNMVRGIEGVKEAEVNLPNGKSISTAVINGLGNAREVLEQVRRGEKHYDFIEVMACEGGCVTGGGQPIVSSKIREKINIKAERARAIYEEDRNLSIRKSHENPCINQLYKEFLGEANGHKAHELLHTQYIKRSMF</sequence>
<dbReference type="InterPro" id="IPR003149">
    <property type="entry name" value="Fe_hydrogenase_ssu"/>
</dbReference>
<dbReference type="Pfam" id="PF12838">
    <property type="entry name" value="Fer4_7"/>
    <property type="match status" value="1"/>
</dbReference>
<dbReference type="InterPro" id="IPR019574">
    <property type="entry name" value="NADH_UbQ_OxRdtase_Gsu_4Fe4S-bd"/>
</dbReference>
<dbReference type="NCBIfam" id="TIGR02512">
    <property type="entry name" value="FeFe_hydrog_A"/>
    <property type="match status" value="1"/>
</dbReference>
<dbReference type="SUPFAM" id="SSF54292">
    <property type="entry name" value="2Fe-2S ferredoxin-like"/>
    <property type="match status" value="1"/>
</dbReference>
<evidence type="ECO:0000256" key="1">
    <source>
        <dbReference type="ARBA" id="ARBA00001966"/>
    </source>
</evidence>
<dbReference type="AlphaFoldDB" id="A0A6I6EK89"/>
<dbReference type="Pfam" id="PF02906">
    <property type="entry name" value="Fe_hyd_lg_C"/>
    <property type="match status" value="1"/>
</dbReference>
<evidence type="ECO:0000256" key="13">
    <source>
        <dbReference type="ARBA" id="ARBA00034078"/>
    </source>
</evidence>
<dbReference type="SMART" id="SM00929">
    <property type="entry name" value="NADH-G_4Fe-4S_3"/>
    <property type="match status" value="1"/>
</dbReference>
<feature type="domain" description="2Fe-2S ferredoxin-type" evidence="14">
    <location>
        <begin position="2"/>
        <end position="78"/>
    </location>
</feature>
<dbReference type="InterPro" id="IPR017900">
    <property type="entry name" value="4Fe4S_Fe_S_CS"/>
</dbReference>
<dbReference type="SUPFAM" id="SSF54862">
    <property type="entry name" value="4Fe-4S ferredoxins"/>
    <property type="match status" value="1"/>
</dbReference>
<keyword evidence="4" id="KW-0004">4Fe-4S</keyword>
<dbReference type="InterPro" id="IPR017896">
    <property type="entry name" value="4Fe4S_Fe-S-bd"/>
</dbReference>
<dbReference type="InterPro" id="IPR036991">
    <property type="entry name" value="Fe_hydrogenase_ssu_sf"/>
</dbReference>
<dbReference type="CDD" id="cd00207">
    <property type="entry name" value="fer2"/>
    <property type="match status" value="1"/>
</dbReference>
<organism evidence="17 18">
    <name type="scientific">Clostridium bovifaecis</name>
    <dbReference type="NCBI Taxonomy" id="2184719"/>
    <lineage>
        <taxon>Bacteria</taxon>
        <taxon>Bacillati</taxon>
        <taxon>Bacillota</taxon>
        <taxon>Clostridia</taxon>
        <taxon>Eubacteriales</taxon>
        <taxon>Clostridiaceae</taxon>
        <taxon>Clostridium</taxon>
    </lineage>
</organism>
<dbReference type="EMBL" id="CP046522">
    <property type="protein sequence ID" value="QGU94069.1"/>
    <property type="molecule type" value="Genomic_DNA"/>
</dbReference>
<evidence type="ECO:0000256" key="12">
    <source>
        <dbReference type="ARBA" id="ARBA00023136"/>
    </source>
</evidence>
<dbReference type="PANTHER" id="PTHR11615">
    <property type="entry name" value="NITRATE, FORMATE, IRON DEHYDROGENASE"/>
    <property type="match status" value="1"/>
</dbReference>
<dbReference type="Gene3D" id="3.40.50.1780">
    <property type="match status" value="1"/>
</dbReference>
<keyword evidence="9" id="KW-0408">Iron</keyword>
<keyword evidence="5" id="KW-0001">2Fe-2S</keyword>
<dbReference type="PROSITE" id="PS51839">
    <property type="entry name" value="4FE4S_HC3"/>
    <property type="match status" value="1"/>
</dbReference>
<keyword evidence="7" id="KW-0677">Repeat</keyword>
<dbReference type="FunFam" id="3.30.70.20:FF:000035">
    <property type="entry name" value="Iron hydrogenase 1"/>
    <property type="match status" value="1"/>
</dbReference>
<dbReference type="Gene3D" id="3.40.950.10">
    <property type="entry name" value="Fe-only Hydrogenase (Larger Subunit), Chain L, domain 3"/>
    <property type="match status" value="1"/>
</dbReference>
<comment type="subcellular location">
    <subcellularLocation>
        <location evidence="2">Membrane</location>
    </subcellularLocation>
</comment>
<keyword evidence="12" id="KW-0472">Membrane</keyword>
<accession>A0A6I6EK89</accession>
<evidence type="ECO:0000259" key="15">
    <source>
        <dbReference type="PROSITE" id="PS51379"/>
    </source>
</evidence>
<evidence type="ECO:0000256" key="4">
    <source>
        <dbReference type="ARBA" id="ARBA00022485"/>
    </source>
</evidence>
<evidence type="ECO:0000256" key="2">
    <source>
        <dbReference type="ARBA" id="ARBA00004370"/>
    </source>
</evidence>
<dbReference type="InterPro" id="IPR050340">
    <property type="entry name" value="Cytosolic_Fe-S_CAF"/>
</dbReference>
<dbReference type="GO" id="GO:0051539">
    <property type="term" value="F:4 iron, 4 sulfur cluster binding"/>
    <property type="evidence" value="ECO:0007669"/>
    <property type="project" value="UniProtKB-KW"/>
</dbReference>
<keyword evidence="11" id="KW-0520">NAD</keyword>
<keyword evidence="18" id="KW-1185">Reference proteome</keyword>
<dbReference type="Pfam" id="PF02256">
    <property type="entry name" value="Fe_hyd_SSU"/>
    <property type="match status" value="1"/>
</dbReference>
<dbReference type="Proteomes" id="UP000422764">
    <property type="component" value="Chromosome"/>
</dbReference>
<feature type="domain" description="4Fe-4S His(Cys)3-ligated-type" evidence="16">
    <location>
        <begin position="78"/>
        <end position="117"/>
    </location>
</feature>
<comment type="similarity">
    <text evidence="3">Belongs to the complex I 75 kDa subunit family.</text>
</comment>